<proteinExistence type="predicted"/>
<accession>A0A328AES1</accession>
<gene>
    <name evidence="1" type="ORF">DJ017_00055</name>
</gene>
<dbReference type="Pfam" id="PF00300">
    <property type="entry name" value="His_Phos_1"/>
    <property type="match status" value="1"/>
</dbReference>
<sequence length="163" mass="17746">MDRLILFRHGKAEAESASGEDFDRRLEPRGLEESLEIGETLARLGFSPDLALVSPAARARETWAAAEPAFPNARFQLEPELYNADSGTVRHAAETAGKGCSTVMVVGHNPGLQELTVRLLMEGSAPPQLIDRARRKFPTAAASVFLIDANGRPAFDGLFFPER</sequence>
<dbReference type="PANTHER" id="PTHR47623:SF1">
    <property type="entry name" value="OS09G0287300 PROTEIN"/>
    <property type="match status" value="1"/>
</dbReference>
<dbReference type="PANTHER" id="PTHR47623">
    <property type="entry name" value="OS09G0287300 PROTEIN"/>
    <property type="match status" value="1"/>
</dbReference>
<protein>
    <submittedName>
        <fullName evidence="1">Histidine phosphatase family protein</fullName>
    </submittedName>
</protein>
<dbReference type="InterPro" id="IPR029033">
    <property type="entry name" value="His_PPase_superfam"/>
</dbReference>
<evidence type="ECO:0000313" key="1">
    <source>
        <dbReference type="EMBL" id="RAK53035.1"/>
    </source>
</evidence>
<reference evidence="2" key="1">
    <citation type="submission" date="2018-05" db="EMBL/GenBank/DDBJ databases">
        <authorList>
            <person name="Li X."/>
        </authorList>
    </citation>
    <scope>NUCLEOTIDE SEQUENCE [LARGE SCALE GENOMIC DNA]</scope>
    <source>
        <strain evidence="2">LX32</strain>
    </source>
</reference>
<dbReference type="CDD" id="cd07067">
    <property type="entry name" value="HP_PGM_like"/>
    <property type="match status" value="1"/>
</dbReference>
<dbReference type="Gene3D" id="3.40.50.1240">
    <property type="entry name" value="Phosphoglycerate mutase-like"/>
    <property type="match status" value="1"/>
</dbReference>
<dbReference type="EMBL" id="QFYQ01000001">
    <property type="protein sequence ID" value="RAK53035.1"/>
    <property type="molecule type" value="Genomic_DNA"/>
</dbReference>
<name>A0A328AES1_9CAUL</name>
<dbReference type="AlphaFoldDB" id="A0A328AES1"/>
<dbReference type="RefSeq" id="WP_111526788.1">
    <property type="nucleotide sequence ID" value="NZ_JBHRSG010000001.1"/>
</dbReference>
<dbReference type="Proteomes" id="UP000249254">
    <property type="component" value="Unassembled WGS sequence"/>
</dbReference>
<dbReference type="SMART" id="SM00855">
    <property type="entry name" value="PGAM"/>
    <property type="match status" value="1"/>
</dbReference>
<comment type="caution">
    <text evidence="1">The sequence shown here is derived from an EMBL/GenBank/DDBJ whole genome shotgun (WGS) entry which is preliminary data.</text>
</comment>
<dbReference type="InterPro" id="IPR013078">
    <property type="entry name" value="His_Pase_superF_clade-1"/>
</dbReference>
<dbReference type="SUPFAM" id="SSF53254">
    <property type="entry name" value="Phosphoglycerate mutase-like"/>
    <property type="match status" value="1"/>
</dbReference>
<keyword evidence="2" id="KW-1185">Reference proteome</keyword>
<dbReference type="OrthoDB" id="9810154at2"/>
<organism evidence="1 2">
    <name type="scientific">Phenylobacterium soli</name>
    <dbReference type="NCBI Taxonomy" id="2170551"/>
    <lineage>
        <taxon>Bacteria</taxon>
        <taxon>Pseudomonadati</taxon>
        <taxon>Pseudomonadota</taxon>
        <taxon>Alphaproteobacteria</taxon>
        <taxon>Caulobacterales</taxon>
        <taxon>Caulobacteraceae</taxon>
        <taxon>Phenylobacterium</taxon>
    </lineage>
</organism>
<evidence type="ECO:0000313" key="2">
    <source>
        <dbReference type="Proteomes" id="UP000249254"/>
    </source>
</evidence>